<feature type="disulfide bond" evidence="8">
    <location>
        <begin position="1000"/>
        <end position="1009"/>
    </location>
</feature>
<dbReference type="Gene3D" id="1.20.1070.10">
    <property type="entry name" value="Rhodopsin 7-helix transmembrane proteins"/>
    <property type="match status" value="1"/>
</dbReference>
<name>A0A819IAY5_9BILA</name>
<keyword evidence="6 10" id="KW-0472">Membrane</keyword>
<dbReference type="InterPro" id="IPR036055">
    <property type="entry name" value="LDL_receptor-like_sf"/>
</dbReference>
<dbReference type="GO" id="GO:0016192">
    <property type="term" value="P:vesicle-mediated transport"/>
    <property type="evidence" value="ECO:0007669"/>
    <property type="project" value="UniProtKB-ARBA"/>
</dbReference>
<keyword evidence="7 8" id="KW-1015">Disulfide bond</keyword>
<dbReference type="OrthoDB" id="10363163at2759"/>
<feature type="disulfide bond" evidence="8">
    <location>
        <begin position="849"/>
        <end position="858"/>
    </location>
</feature>
<gene>
    <name evidence="14" type="ORF">OKA104_LOCUS24855</name>
    <name evidence="13" type="ORF">VCS650_LOCUS37376</name>
</gene>
<dbReference type="SMART" id="SM00192">
    <property type="entry name" value="LDLa"/>
    <property type="match status" value="6"/>
</dbReference>
<evidence type="ECO:0000256" key="7">
    <source>
        <dbReference type="ARBA" id="ARBA00023157"/>
    </source>
</evidence>
<dbReference type="SUPFAM" id="SSF57424">
    <property type="entry name" value="LDL receptor-like module"/>
    <property type="match status" value="1"/>
</dbReference>
<dbReference type="InterPro" id="IPR050685">
    <property type="entry name" value="LDLR"/>
</dbReference>
<keyword evidence="5 10" id="KW-1133">Transmembrane helix</keyword>
<dbReference type="PROSITE" id="PS01209">
    <property type="entry name" value="LDLRA_1"/>
    <property type="match status" value="1"/>
</dbReference>
<feature type="transmembrane region" description="Helical" evidence="10">
    <location>
        <begin position="1312"/>
        <end position="1335"/>
    </location>
</feature>
<proteinExistence type="predicted"/>
<evidence type="ECO:0000313" key="13">
    <source>
        <dbReference type="EMBL" id="CAF1415316.1"/>
    </source>
</evidence>
<dbReference type="Proteomes" id="UP000663891">
    <property type="component" value="Unassembled WGS sequence"/>
</dbReference>
<keyword evidence="4" id="KW-0677">Repeat</keyword>
<evidence type="ECO:0000313" key="14">
    <source>
        <dbReference type="EMBL" id="CAF3913496.1"/>
    </source>
</evidence>
<dbReference type="GO" id="GO:0005886">
    <property type="term" value="C:plasma membrane"/>
    <property type="evidence" value="ECO:0007669"/>
    <property type="project" value="TreeGrafter"/>
</dbReference>
<evidence type="ECO:0000256" key="5">
    <source>
        <dbReference type="ARBA" id="ARBA00022989"/>
    </source>
</evidence>
<comment type="subcellular location">
    <subcellularLocation>
        <location evidence="2">Endomembrane system</location>
    </subcellularLocation>
    <subcellularLocation>
        <location evidence="1">Membrane</location>
        <topology evidence="1">Single-pass membrane protein</topology>
    </subcellularLocation>
</comment>
<dbReference type="EMBL" id="CAJNON010001003">
    <property type="protein sequence ID" value="CAF1415316.1"/>
    <property type="molecule type" value="Genomic_DNA"/>
</dbReference>
<dbReference type="GO" id="GO:0012505">
    <property type="term" value="C:endomembrane system"/>
    <property type="evidence" value="ECO:0007669"/>
    <property type="project" value="UniProtKB-SubCell"/>
</dbReference>
<dbReference type="SUPFAM" id="SSF81321">
    <property type="entry name" value="Family A G protein-coupled receptor-like"/>
    <property type="match status" value="1"/>
</dbReference>
<dbReference type="Gene3D" id="4.10.400.10">
    <property type="entry name" value="Low-density Lipoprotein Receptor"/>
    <property type="match status" value="1"/>
</dbReference>
<evidence type="ECO:0000313" key="15">
    <source>
        <dbReference type="Proteomes" id="UP000663881"/>
    </source>
</evidence>
<feature type="disulfide bond" evidence="8">
    <location>
        <begin position="981"/>
        <end position="998"/>
    </location>
</feature>
<dbReference type="PRINTS" id="PR00261">
    <property type="entry name" value="LDLRECEPTOR"/>
</dbReference>
<evidence type="ECO:0000256" key="8">
    <source>
        <dbReference type="PROSITE-ProRule" id="PRU00076"/>
    </source>
</evidence>
<dbReference type="PROSITE" id="PS00022">
    <property type="entry name" value="EGF_1"/>
    <property type="match status" value="5"/>
</dbReference>
<feature type="domain" description="G-protein coupled receptors family 1 profile" evidence="12">
    <location>
        <begin position="1326"/>
        <end position="1583"/>
    </location>
</feature>
<feature type="domain" description="EGF-like" evidence="11">
    <location>
        <begin position="973"/>
        <end position="1010"/>
    </location>
</feature>
<feature type="domain" description="EGF-like" evidence="11">
    <location>
        <begin position="1047"/>
        <end position="1088"/>
    </location>
</feature>
<protein>
    <submittedName>
        <fullName evidence="14">Uncharacterized protein</fullName>
    </submittedName>
</protein>
<reference evidence="14" key="1">
    <citation type="submission" date="2021-02" db="EMBL/GenBank/DDBJ databases">
        <authorList>
            <person name="Nowell W R."/>
        </authorList>
    </citation>
    <scope>NUCLEOTIDE SEQUENCE</scope>
</reference>
<dbReference type="EMBL" id="CAJOAY010002032">
    <property type="protein sequence ID" value="CAF3913496.1"/>
    <property type="molecule type" value="Genomic_DNA"/>
</dbReference>
<keyword evidence="3 10" id="KW-0812">Transmembrane</keyword>
<evidence type="ECO:0000259" key="12">
    <source>
        <dbReference type="PROSITE" id="PS50262"/>
    </source>
</evidence>
<feature type="transmembrane region" description="Helical" evidence="10">
    <location>
        <begin position="1563"/>
        <end position="1585"/>
    </location>
</feature>
<evidence type="ECO:0000256" key="4">
    <source>
        <dbReference type="ARBA" id="ARBA00022737"/>
    </source>
</evidence>
<feature type="transmembrane region" description="Helical" evidence="10">
    <location>
        <begin position="1347"/>
        <end position="1371"/>
    </location>
</feature>
<evidence type="ECO:0000256" key="2">
    <source>
        <dbReference type="ARBA" id="ARBA00004308"/>
    </source>
</evidence>
<dbReference type="InterPro" id="IPR017452">
    <property type="entry name" value="GPCR_Rhodpsn_7TM"/>
</dbReference>
<dbReference type="PANTHER" id="PTHR24270">
    <property type="entry name" value="LOW-DENSITY LIPOPROTEIN RECEPTOR-RELATED"/>
    <property type="match status" value="1"/>
</dbReference>
<dbReference type="Gene3D" id="2.10.25.10">
    <property type="entry name" value="Laminin"/>
    <property type="match status" value="2"/>
</dbReference>
<dbReference type="PROSITE" id="PS50026">
    <property type="entry name" value="EGF_3"/>
    <property type="match status" value="3"/>
</dbReference>
<dbReference type="CDD" id="cd00054">
    <property type="entry name" value="EGF_CA"/>
    <property type="match status" value="1"/>
</dbReference>
<dbReference type="SUPFAM" id="SSF57196">
    <property type="entry name" value="EGF/Laminin"/>
    <property type="match status" value="2"/>
</dbReference>
<evidence type="ECO:0000259" key="11">
    <source>
        <dbReference type="PROSITE" id="PS50026"/>
    </source>
</evidence>
<feature type="domain" description="EGF-like" evidence="11">
    <location>
        <begin position="818"/>
        <end position="859"/>
    </location>
</feature>
<dbReference type="InterPro" id="IPR023415">
    <property type="entry name" value="LDLR_class-A_CS"/>
</dbReference>
<feature type="transmembrane region" description="Helical" evidence="10">
    <location>
        <begin position="1483"/>
        <end position="1503"/>
    </location>
</feature>
<dbReference type="PROSITE" id="PS50262">
    <property type="entry name" value="G_PROTEIN_RECEP_F1_2"/>
    <property type="match status" value="1"/>
</dbReference>
<organism evidence="14 15">
    <name type="scientific">Adineta steineri</name>
    <dbReference type="NCBI Taxonomy" id="433720"/>
    <lineage>
        <taxon>Eukaryota</taxon>
        <taxon>Metazoa</taxon>
        <taxon>Spiralia</taxon>
        <taxon>Gnathifera</taxon>
        <taxon>Rotifera</taxon>
        <taxon>Eurotatoria</taxon>
        <taxon>Bdelloidea</taxon>
        <taxon>Adinetida</taxon>
        <taxon>Adinetidae</taxon>
        <taxon>Adineta</taxon>
    </lineage>
</organism>
<keyword evidence="8" id="KW-0245">EGF-like domain</keyword>
<dbReference type="Proteomes" id="UP000663881">
    <property type="component" value="Unassembled WGS sequence"/>
</dbReference>
<dbReference type="InterPro" id="IPR000742">
    <property type="entry name" value="EGF"/>
</dbReference>
<evidence type="ECO:0000256" key="1">
    <source>
        <dbReference type="ARBA" id="ARBA00004167"/>
    </source>
</evidence>
<sequence length="1605" mass="185594">MSGADVIQFDCLHYYVHDENTDTRYDISIKQVIKYCIRLTDDFDVPIRYFSAMSHRNFTFEQLRYLNVTIEQLLSWSASIDLVERYFLYMIESLINNSLSNEVFYNCTGSWFGSQCQYSFMHDNKDPFSLVVDNKFQQMTTAEYSAFTIMNLTCYNHLKCDRGGKDLCLDWREICDGRIDCMNDGVDEAECFLMEINECKQDEYRCHNGLCIPKEFLKDDKDNPDCLDRSDESNIPSPSFNLCYQIPTFRCEEHTCRAGDEDFSCGDGQCVEEFDTCKNGRHELLKKSLLIQGDLSDKCWLYLACFSLIIDTYDRELCRSVITSLDKDNANLSMCESLFQFPQIFAFLGYIRFFYQNNQSVIYEKKIFQDGLLFGQLNHPKPISLASLPLWLNPHIHSGSSSTQLGLSGSVIKPIIPSFWDLLYPSGEVQGVPLYAIHRRPNSSFFGPEVGYIGESIALATFFNILLPSIICYDRLLCNFISPLFQYNNLACLYRDQLNLSETRNYRDFLLAVKNYFRGCLTTYNNPSQLNSSLYCCQNSSKCISKHRLLDGIKDCHMGDDETSNLSCSLNDSFRFQCDEKENQCFSPLIDKKICKTYLKNHINKLDFQDICDGIDDLLSQEINKQNYTDETECDYWPCNNAYTRCDYRLACSNGEDEENCLISDCPSHTHPCVSLDDLTLICLPFEEVNDGYIDCLGASDELEYCSNKNSDLNNEKTFYCSDDDICIPSLALCDKEYDCKSSGDDEKVCESNQRICSKDFIGNRTDIEQFLCDRFNAKIDKKYYSLKTLSEYPQKYASKSKQLPLEHIRMTRNFQSNSDDTTWQQFCNRGIYARTQSDNDSTTYICFCPPSYYGHLCQYQSQRVSLILNLLPFDRDSIYSIFVKLIDHHGLINSYEQFTFMSSWGCKMKFNIYLLYSTRPKDLSKNYTIHIDAFEKTTLKYYTSWSLAIPFLFLPVNRIVAQLNLPVQRTMLSHLCNLTCQNGGQCMKYENNNEFFCQCLSNWSGNQCEISSYCKDCSSVSVCVGSIDNRSICICPPNKAGPRCLLPSNCPLNACQNHGQCVLLDNTIGTNNYMCICSDEYYGSNCQYQKNKLTINIDDLPTPTHIQVYISTISNESQPTNILLVKKLLHEQNIISFYLSIPYHMVFVKIIRDYYLAAIQQTPQTDLLTSINSKQQCHSIDKFFNSTILTLPLIRRVKYYPLLCKDFNKPQCFYDEIYMCLCTNESYPNCFQFDHQSKLTCLHENYCQNNAVCLQDDPTCPSNTICICSDCYFGTQCQFYAKGFGLTLDDILRYEIRPKLTLLQQKMSIKISALITLIIFLLGLINGICSCITFQRKNSRKVGSGSYLLASSITSILTIILFTMKFWFLILSQTNILTSRLTLLIGCRSIEPLLKIFLSTDTWFNACVAMERAILVYKGVHFHQQTSRKLAKRIIILLPLVITSTFIHEPIYRGLFNDEEEQRIWCVTYYNKSLQNYNSTVILIHFLSPFIINLCSALYIIINVSRRRNAAQSKYTYFQHLYQQFREYKHILISPLVLVILSSPRLIISLMSTCIKSSQNSWLFLSGYFISFIPSMLVFIIFVLPSDLYKKEFQESIQSWFLSR</sequence>
<evidence type="ECO:0000256" key="9">
    <source>
        <dbReference type="PROSITE-ProRule" id="PRU00124"/>
    </source>
</evidence>
<evidence type="ECO:0000256" key="6">
    <source>
        <dbReference type="ARBA" id="ARBA00023136"/>
    </source>
</evidence>
<feature type="disulfide bond" evidence="8">
    <location>
        <begin position="1078"/>
        <end position="1087"/>
    </location>
</feature>
<comment type="caution">
    <text evidence="8">Lacks conserved residue(s) required for the propagation of feature annotation.</text>
</comment>
<feature type="disulfide bond" evidence="9">
    <location>
        <begin position="199"/>
        <end position="211"/>
    </location>
</feature>
<evidence type="ECO:0000256" key="10">
    <source>
        <dbReference type="SAM" id="Phobius"/>
    </source>
</evidence>
<feature type="transmembrane region" description="Helical" evidence="10">
    <location>
        <begin position="1532"/>
        <end position="1551"/>
    </location>
</feature>
<dbReference type="InterPro" id="IPR002172">
    <property type="entry name" value="LDrepeatLR_classA_rpt"/>
</dbReference>
<comment type="caution">
    <text evidence="14">The sequence shown here is derived from an EMBL/GenBank/DDBJ whole genome shotgun (WGS) entry which is preliminary data.</text>
</comment>
<accession>A0A819IAY5</accession>
<dbReference type="PROSITE" id="PS50068">
    <property type="entry name" value="LDLRA_2"/>
    <property type="match status" value="2"/>
</dbReference>
<feature type="disulfide bond" evidence="8">
    <location>
        <begin position="977"/>
        <end position="987"/>
    </location>
</feature>
<dbReference type="CDD" id="cd00112">
    <property type="entry name" value="LDLa"/>
    <property type="match status" value="1"/>
</dbReference>
<evidence type="ECO:0000256" key="3">
    <source>
        <dbReference type="ARBA" id="ARBA00022692"/>
    </source>
</evidence>
<dbReference type="SMART" id="SM00181">
    <property type="entry name" value="EGF"/>
    <property type="match status" value="5"/>
</dbReference>